<feature type="domain" description="HTH myb-type" evidence="14">
    <location>
        <begin position="536"/>
        <end position="572"/>
    </location>
</feature>
<comment type="subcellular location">
    <subcellularLocation>
        <location evidence="1">Nucleus</location>
        <location evidence="1">Nucleolus</location>
    </subcellularLocation>
    <subcellularLocation>
        <location evidence="2">Nucleus</location>
        <location evidence="2">Nucleoplasm</location>
    </subcellularLocation>
</comment>
<evidence type="ECO:0000313" key="16">
    <source>
        <dbReference type="EMBL" id="SPD33282.1"/>
    </source>
</evidence>
<dbReference type="Pfam" id="PF13921">
    <property type="entry name" value="Myb_DNA-bind_6"/>
    <property type="match status" value="1"/>
</dbReference>
<dbReference type="GO" id="GO:0003723">
    <property type="term" value="F:RNA binding"/>
    <property type="evidence" value="ECO:0007669"/>
    <property type="project" value="UniProtKB-UniRule"/>
</dbReference>
<feature type="domain" description="Myb-like" evidence="11">
    <location>
        <begin position="532"/>
        <end position="569"/>
    </location>
</feature>
<dbReference type="InterPro" id="IPR002344">
    <property type="entry name" value="Lupus_La"/>
</dbReference>
<dbReference type="InterPro" id="IPR009057">
    <property type="entry name" value="Homeodomain-like_sf"/>
</dbReference>
<feature type="domain" description="HTH La-type RNA-binding" evidence="13">
    <location>
        <begin position="4"/>
        <end position="109"/>
    </location>
</feature>
<dbReference type="PANTHER" id="PTHR45614">
    <property type="entry name" value="MYB PROTEIN-RELATED"/>
    <property type="match status" value="1"/>
</dbReference>
<dbReference type="InterPro" id="IPR000504">
    <property type="entry name" value="RRM_dom"/>
</dbReference>
<dbReference type="GO" id="GO:0005730">
    <property type="term" value="C:nucleolus"/>
    <property type="evidence" value="ECO:0007669"/>
    <property type="project" value="UniProtKB-SubCell"/>
</dbReference>
<dbReference type="GO" id="GO:0006396">
    <property type="term" value="P:RNA processing"/>
    <property type="evidence" value="ECO:0007669"/>
    <property type="project" value="InterPro"/>
</dbReference>
<evidence type="ECO:0000256" key="1">
    <source>
        <dbReference type="ARBA" id="ARBA00004604"/>
    </source>
</evidence>
<dbReference type="PROSITE" id="PS51939">
    <property type="entry name" value="XRRM"/>
    <property type="match status" value="1"/>
</dbReference>
<feature type="domain" description="RRM" evidence="12">
    <location>
        <begin position="116"/>
        <end position="214"/>
    </location>
</feature>
<feature type="region of interest" description="Disordered" evidence="10">
    <location>
        <begin position="273"/>
        <end position="351"/>
    </location>
</feature>
<dbReference type="InterPro" id="IPR014886">
    <property type="entry name" value="La_xRRM"/>
</dbReference>
<proteinExistence type="predicted"/>
<evidence type="ECO:0000256" key="10">
    <source>
        <dbReference type="SAM" id="MobiDB-lite"/>
    </source>
</evidence>
<dbReference type="InterPro" id="IPR050560">
    <property type="entry name" value="MYB_TF"/>
</dbReference>
<dbReference type="Gene3D" id="3.30.70.330">
    <property type="match status" value="2"/>
</dbReference>
<dbReference type="InterPro" id="IPR036388">
    <property type="entry name" value="WH-like_DNA-bd_sf"/>
</dbReference>
<feature type="region of interest" description="Disordered" evidence="10">
    <location>
        <begin position="214"/>
        <end position="237"/>
    </location>
</feature>
<dbReference type="SMART" id="SM00360">
    <property type="entry name" value="RRM"/>
    <property type="match status" value="2"/>
</dbReference>
<sequence length="572" mass="64404">MATPSLDEETVKKVLRQVEFYFSDSNLPRDNFLKKSISESEDGMVDLALICSFSRMRSHLNLGNMKPDEVPEDTVKAVAETLKTSTFLKVSEDGKKVGRTTELLKPEDVIEQLDIKTIAASPFEYDVTREDLEAFFAQYAKVNSVRLPRHVGDKRFFCGTALIEFSAEEDAEKVLKQSLVYAGVTLELKPKSAVPLAGEVVNFRRDFDIERARETEEYEKSHPLGVSNRKNNSNAEANYPKGLIVAFTLKSKSNGGSPEQNDTNDAADGVKIVSKEDGGLDSSENANKEIETMGTDDVSKGEKTPGENNGKDDKENVDENNGLGSVEKETEDVEESPEGPIEMGDEKEDKSAATVYKDDMNVVLREDLKDLFQKYGTVKFIDFKIGEDSGYVRFEDPEAAQKARAAAVLAEQGGLLVKNYIANLEPVAGEAEKEYWSLLRGNQDRGGKFNRGGKHGRSREYDAECFKNRTDVQCLHRWQKVLNPELVKGPWSKEEDEIIIELVNKYGPKKMVHHLLGRIGKQCRERWHNHLNPGINKEAWTQEEELALIRAHQIYGNRWAELTKFLPGRYLH</sequence>
<dbReference type="PROSITE" id="PS50102">
    <property type="entry name" value="RRM"/>
    <property type="match status" value="2"/>
</dbReference>
<evidence type="ECO:0000256" key="9">
    <source>
        <dbReference type="PROSITE-ProRule" id="PRU00332"/>
    </source>
</evidence>
<dbReference type="CDD" id="cd08030">
    <property type="entry name" value="LA_like_plant"/>
    <property type="match status" value="1"/>
</dbReference>
<dbReference type="Pfam" id="PF00076">
    <property type="entry name" value="RRM_1"/>
    <property type="match status" value="1"/>
</dbReference>
<dbReference type="SUPFAM" id="SSF46785">
    <property type="entry name" value="Winged helix' DNA-binding domain"/>
    <property type="match status" value="1"/>
</dbReference>
<protein>
    <recommendedName>
        <fullName evidence="17">HTH La-type RNA-binding domain-containing protein</fullName>
    </recommendedName>
</protein>
<evidence type="ECO:0008006" key="17">
    <source>
        <dbReference type="Google" id="ProtNLM"/>
    </source>
</evidence>
<dbReference type="FunFam" id="1.10.10.60:FF:000010">
    <property type="entry name" value="Transcriptional activator Myb isoform A"/>
    <property type="match status" value="1"/>
</dbReference>
<dbReference type="Pfam" id="PF08777">
    <property type="entry name" value="RRM_3"/>
    <property type="match status" value="1"/>
</dbReference>
<keyword evidence="5" id="KW-0804">Transcription</keyword>
<dbReference type="Gene3D" id="1.10.10.60">
    <property type="entry name" value="Homeodomain-like"/>
    <property type="match status" value="2"/>
</dbReference>
<evidence type="ECO:0000259" key="14">
    <source>
        <dbReference type="PROSITE" id="PS51294"/>
    </source>
</evidence>
<dbReference type="Gene3D" id="1.10.10.10">
    <property type="entry name" value="Winged helix-like DNA-binding domain superfamily/Winged helix DNA-binding domain"/>
    <property type="match status" value="1"/>
</dbReference>
<evidence type="ECO:0000259" key="12">
    <source>
        <dbReference type="PROSITE" id="PS50102"/>
    </source>
</evidence>
<dbReference type="GO" id="GO:0000981">
    <property type="term" value="F:DNA-binding transcription factor activity, RNA polymerase II-specific"/>
    <property type="evidence" value="ECO:0007669"/>
    <property type="project" value="TreeGrafter"/>
</dbReference>
<dbReference type="CDD" id="cd12291">
    <property type="entry name" value="RRM1_La"/>
    <property type="match status" value="1"/>
</dbReference>
<dbReference type="InterPro" id="IPR001005">
    <property type="entry name" value="SANT/Myb"/>
</dbReference>
<evidence type="ECO:0000259" key="11">
    <source>
        <dbReference type="PROSITE" id="PS50090"/>
    </source>
</evidence>
<evidence type="ECO:0000256" key="7">
    <source>
        <dbReference type="ARBA" id="ARBA00023242"/>
    </source>
</evidence>
<keyword evidence="7" id="KW-0539">Nucleus</keyword>
<keyword evidence="6" id="KW-0238">DNA-binding</keyword>
<evidence type="ECO:0000256" key="4">
    <source>
        <dbReference type="ARBA" id="ARBA00022884"/>
    </source>
</evidence>
<feature type="compositionally biased region" description="Basic and acidic residues" evidence="10">
    <location>
        <begin position="286"/>
        <end position="314"/>
    </location>
</feature>
<keyword evidence="3" id="KW-0677">Repeat</keyword>
<dbReference type="InterPro" id="IPR035979">
    <property type="entry name" value="RBD_domain_sf"/>
</dbReference>
<dbReference type="EMBL" id="OIVN01006448">
    <property type="protein sequence ID" value="SPD33282.1"/>
    <property type="molecule type" value="Genomic_DNA"/>
</dbReference>
<reference evidence="16" key="1">
    <citation type="submission" date="2018-02" db="EMBL/GenBank/DDBJ databases">
        <authorList>
            <person name="Cohen D.B."/>
            <person name="Kent A.D."/>
        </authorList>
    </citation>
    <scope>NUCLEOTIDE SEQUENCE</scope>
</reference>
<keyword evidence="4 9" id="KW-0694">RNA-binding</keyword>
<dbReference type="Pfam" id="PF05383">
    <property type="entry name" value="La"/>
    <property type="match status" value="1"/>
</dbReference>
<dbReference type="PRINTS" id="PR00302">
    <property type="entry name" value="LUPUSLA"/>
</dbReference>
<dbReference type="InterPro" id="IPR036390">
    <property type="entry name" value="WH_DNA-bd_sf"/>
</dbReference>
<evidence type="ECO:0000256" key="8">
    <source>
        <dbReference type="ARBA" id="ARBA00057261"/>
    </source>
</evidence>
<dbReference type="SMART" id="SM00717">
    <property type="entry name" value="SANT"/>
    <property type="match status" value="3"/>
</dbReference>
<dbReference type="CDD" id="cd00167">
    <property type="entry name" value="SANT"/>
    <property type="match status" value="2"/>
</dbReference>
<evidence type="ECO:0000259" key="15">
    <source>
        <dbReference type="PROSITE" id="PS51939"/>
    </source>
</evidence>
<dbReference type="GO" id="GO:1990904">
    <property type="term" value="C:ribonucleoprotein complex"/>
    <property type="evidence" value="ECO:0007669"/>
    <property type="project" value="UniProtKB-UniRule"/>
</dbReference>
<feature type="domain" description="XRRM" evidence="15">
    <location>
        <begin position="347"/>
        <end position="468"/>
    </location>
</feature>
<dbReference type="SUPFAM" id="SSF46689">
    <property type="entry name" value="Homeodomain-like"/>
    <property type="match status" value="1"/>
</dbReference>
<dbReference type="FunFam" id="1.10.10.10:FF:000795">
    <property type="entry name" value="La protein 2"/>
    <property type="match status" value="1"/>
</dbReference>
<dbReference type="PANTHER" id="PTHR45614:SF266">
    <property type="entry name" value="TRANSCRIPTION FACTOR MYB3R-4"/>
    <property type="match status" value="1"/>
</dbReference>
<dbReference type="InterPro" id="IPR006630">
    <property type="entry name" value="La_HTH"/>
</dbReference>
<evidence type="ECO:0000259" key="13">
    <source>
        <dbReference type="PROSITE" id="PS50961"/>
    </source>
</evidence>
<name>A0A2N9J7T9_FAGSY</name>
<evidence type="ECO:0000256" key="3">
    <source>
        <dbReference type="ARBA" id="ARBA00022737"/>
    </source>
</evidence>
<gene>
    <name evidence="16" type="ORF">FSB_LOCUS61164</name>
</gene>
<keyword evidence="5" id="KW-0805">Transcription regulation</keyword>
<dbReference type="PROSITE" id="PS50961">
    <property type="entry name" value="HTH_LA"/>
    <property type="match status" value="1"/>
</dbReference>
<dbReference type="AlphaFoldDB" id="A0A2N9J7T9"/>
<accession>A0A2N9J7T9</accession>
<dbReference type="GO" id="GO:0000978">
    <property type="term" value="F:RNA polymerase II cis-regulatory region sequence-specific DNA binding"/>
    <property type="evidence" value="ECO:0007669"/>
    <property type="project" value="TreeGrafter"/>
</dbReference>
<feature type="domain" description="Myb-like" evidence="11">
    <location>
        <begin position="483"/>
        <end position="531"/>
    </location>
</feature>
<evidence type="ECO:0000256" key="2">
    <source>
        <dbReference type="ARBA" id="ARBA00004642"/>
    </source>
</evidence>
<feature type="domain" description="RRM" evidence="12">
    <location>
        <begin position="353"/>
        <end position="429"/>
    </location>
</feature>
<evidence type="ECO:0000256" key="5">
    <source>
        <dbReference type="ARBA" id="ARBA00023015"/>
    </source>
</evidence>
<dbReference type="InterPro" id="IPR012677">
    <property type="entry name" value="Nucleotide-bd_a/b_plait_sf"/>
</dbReference>
<feature type="domain" description="HTH myb-type" evidence="14">
    <location>
        <begin position="483"/>
        <end position="535"/>
    </location>
</feature>
<dbReference type="InterPro" id="IPR017930">
    <property type="entry name" value="Myb_dom"/>
</dbReference>
<comment type="function">
    <text evidence="8">Binds to the 3' poly(U) terminus of nascent RNA polymerase III transcripts, protecting them from exonuclease digestion and facilitating their folding and maturation.</text>
</comment>
<dbReference type="SUPFAM" id="SSF54928">
    <property type="entry name" value="RNA-binding domain, RBD"/>
    <property type="match status" value="2"/>
</dbReference>
<organism evidence="16">
    <name type="scientific">Fagus sylvatica</name>
    <name type="common">Beechnut</name>
    <dbReference type="NCBI Taxonomy" id="28930"/>
    <lineage>
        <taxon>Eukaryota</taxon>
        <taxon>Viridiplantae</taxon>
        <taxon>Streptophyta</taxon>
        <taxon>Embryophyta</taxon>
        <taxon>Tracheophyta</taxon>
        <taxon>Spermatophyta</taxon>
        <taxon>Magnoliopsida</taxon>
        <taxon>eudicotyledons</taxon>
        <taxon>Gunneridae</taxon>
        <taxon>Pentapetalae</taxon>
        <taxon>rosids</taxon>
        <taxon>fabids</taxon>
        <taxon>Fagales</taxon>
        <taxon>Fagaceae</taxon>
        <taxon>Fagus</taxon>
    </lineage>
</organism>
<dbReference type="PROSITE" id="PS51294">
    <property type="entry name" value="HTH_MYB"/>
    <property type="match status" value="2"/>
</dbReference>
<evidence type="ECO:0000256" key="6">
    <source>
        <dbReference type="ARBA" id="ARBA00023125"/>
    </source>
</evidence>
<dbReference type="GO" id="GO:0005654">
    <property type="term" value="C:nucleoplasm"/>
    <property type="evidence" value="ECO:0007669"/>
    <property type="project" value="UniProtKB-SubCell"/>
</dbReference>
<dbReference type="PROSITE" id="PS50090">
    <property type="entry name" value="MYB_LIKE"/>
    <property type="match status" value="2"/>
</dbReference>
<dbReference type="SMART" id="SM00715">
    <property type="entry name" value="LA"/>
    <property type="match status" value="1"/>
</dbReference>